<feature type="region of interest" description="Disordered" evidence="5">
    <location>
        <begin position="244"/>
        <end position="279"/>
    </location>
</feature>
<dbReference type="SUPFAM" id="SSF54001">
    <property type="entry name" value="Cysteine proteinases"/>
    <property type="match status" value="1"/>
</dbReference>
<dbReference type="InterPro" id="IPR003653">
    <property type="entry name" value="Peptidase_C48_C"/>
</dbReference>
<comment type="caution">
    <text evidence="7">The sequence shown here is derived from an EMBL/GenBank/DDBJ whole genome shotgun (WGS) entry which is preliminary data.</text>
</comment>
<keyword evidence="3" id="KW-0378">Hydrolase</keyword>
<dbReference type="GO" id="GO:0016929">
    <property type="term" value="F:deSUMOylase activity"/>
    <property type="evidence" value="ECO:0007669"/>
    <property type="project" value="TreeGrafter"/>
</dbReference>
<dbReference type="PANTHER" id="PTHR12606:SF141">
    <property type="entry name" value="GH15225P-RELATED"/>
    <property type="match status" value="1"/>
</dbReference>
<feature type="domain" description="Ubiquitin-like protease family profile" evidence="6">
    <location>
        <begin position="199"/>
        <end position="466"/>
    </location>
</feature>
<dbReference type="PANTHER" id="PTHR12606">
    <property type="entry name" value="SENTRIN/SUMO-SPECIFIC PROTEASE"/>
    <property type="match status" value="1"/>
</dbReference>
<dbReference type="Pfam" id="PF02902">
    <property type="entry name" value="Peptidase_C48"/>
    <property type="match status" value="1"/>
</dbReference>
<keyword evidence="4" id="KW-0788">Thiol protease</keyword>
<evidence type="ECO:0000256" key="5">
    <source>
        <dbReference type="SAM" id="MobiDB-lite"/>
    </source>
</evidence>
<evidence type="ECO:0000256" key="2">
    <source>
        <dbReference type="ARBA" id="ARBA00022670"/>
    </source>
</evidence>
<dbReference type="GO" id="GO:0006508">
    <property type="term" value="P:proteolysis"/>
    <property type="evidence" value="ECO:0007669"/>
    <property type="project" value="UniProtKB-KW"/>
</dbReference>
<gene>
    <name evidence="7" type="ORF">Ddye_020465</name>
</gene>
<accession>A0AAD9WX28</accession>
<dbReference type="Proteomes" id="UP001280121">
    <property type="component" value="Unassembled WGS sequence"/>
</dbReference>
<protein>
    <recommendedName>
        <fullName evidence="6">Ubiquitin-like protease family profile domain-containing protein</fullName>
    </recommendedName>
</protein>
<dbReference type="AlphaFoldDB" id="A0AAD9WX28"/>
<evidence type="ECO:0000256" key="4">
    <source>
        <dbReference type="ARBA" id="ARBA00022807"/>
    </source>
</evidence>
<dbReference type="PROSITE" id="PS50600">
    <property type="entry name" value="ULP_PROTEASE"/>
    <property type="match status" value="1"/>
</dbReference>
<reference evidence="7" key="1">
    <citation type="journal article" date="2023" name="Plant J.">
        <title>Genome sequences and population genomics provide insights into the demographic history, inbreeding, and mutation load of two 'living fossil' tree species of Dipteronia.</title>
        <authorList>
            <person name="Feng Y."/>
            <person name="Comes H.P."/>
            <person name="Chen J."/>
            <person name="Zhu S."/>
            <person name="Lu R."/>
            <person name="Zhang X."/>
            <person name="Li P."/>
            <person name="Qiu J."/>
            <person name="Olsen K.M."/>
            <person name="Qiu Y."/>
        </authorList>
    </citation>
    <scope>NUCLEOTIDE SEQUENCE</scope>
    <source>
        <strain evidence="7">KIB01</strain>
    </source>
</reference>
<dbReference type="Gene3D" id="3.40.395.10">
    <property type="entry name" value="Adenoviral Proteinase, Chain A"/>
    <property type="match status" value="1"/>
</dbReference>
<keyword evidence="8" id="KW-1185">Reference proteome</keyword>
<evidence type="ECO:0000256" key="1">
    <source>
        <dbReference type="ARBA" id="ARBA00005234"/>
    </source>
</evidence>
<evidence type="ECO:0000313" key="8">
    <source>
        <dbReference type="Proteomes" id="UP001280121"/>
    </source>
</evidence>
<dbReference type="EMBL" id="JANJYI010000006">
    <property type="protein sequence ID" value="KAK2645270.1"/>
    <property type="molecule type" value="Genomic_DNA"/>
</dbReference>
<dbReference type="InterPro" id="IPR038765">
    <property type="entry name" value="Papain-like_cys_pep_sf"/>
</dbReference>
<evidence type="ECO:0000256" key="3">
    <source>
        <dbReference type="ARBA" id="ARBA00022801"/>
    </source>
</evidence>
<feature type="compositionally biased region" description="Polar residues" evidence="5">
    <location>
        <begin position="249"/>
        <end position="261"/>
    </location>
</feature>
<sequence length="500" mass="57162">MCNTTCLHRCRSQSPLRVIVGAAPRLRGSLTSSSQAFSSSDQFLEMRYPNLVLLRHHNLLLHLTRMSTEMENMNLEGFLIKPRNLWLKKFTTNLYNNLNGLPEIAKICIPGVTREDEFHFLVGDYLRQGFQSANASRKVVAHYNLYAFPWAVLVGDDSIDSSRIINELMNAMSKLFQDIVKKEIQKEVSAMERHLNKRLNRVDKSLDDLLQPHYQVTSTYWHVTWTKGWMIFCSHIIRPENSHEVQGENMGSPNAEGNGSHSRGDVTSGKGDGEGDAWEGGGLNIESGYFVTKEFFIELESTTCWLSIEAKLSEEWKKFQPSEDTPLSCEFDAFKYKCPTDWILYVIGDKPWWGTAWSTVKHLLVPCDVGDQAGHWILCDVDLEKYSVCIYDPLHKTINIEKRVKQITPLLRLIPTIFQASGYFDKRNIAPDGMMFVVEQSIPNKLPAQLNRDSCGVFICRYANMLMCRKCFWGWGTKNIPGFREEMALEIYANSVPADS</sequence>
<evidence type="ECO:0000313" key="7">
    <source>
        <dbReference type="EMBL" id="KAK2645270.1"/>
    </source>
</evidence>
<comment type="similarity">
    <text evidence="1">Belongs to the peptidase C48 family.</text>
</comment>
<dbReference type="GO" id="GO:0016926">
    <property type="term" value="P:protein desumoylation"/>
    <property type="evidence" value="ECO:0007669"/>
    <property type="project" value="TreeGrafter"/>
</dbReference>
<organism evidence="7 8">
    <name type="scientific">Dipteronia dyeriana</name>
    <dbReference type="NCBI Taxonomy" id="168575"/>
    <lineage>
        <taxon>Eukaryota</taxon>
        <taxon>Viridiplantae</taxon>
        <taxon>Streptophyta</taxon>
        <taxon>Embryophyta</taxon>
        <taxon>Tracheophyta</taxon>
        <taxon>Spermatophyta</taxon>
        <taxon>Magnoliopsida</taxon>
        <taxon>eudicotyledons</taxon>
        <taxon>Gunneridae</taxon>
        <taxon>Pentapetalae</taxon>
        <taxon>rosids</taxon>
        <taxon>malvids</taxon>
        <taxon>Sapindales</taxon>
        <taxon>Sapindaceae</taxon>
        <taxon>Hippocastanoideae</taxon>
        <taxon>Acereae</taxon>
        <taxon>Dipteronia</taxon>
    </lineage>
</organism>
<name>A0AAD9WX28_9ROSI</name>
<keyword evidence="2" id="KW-0645">Protease</keyword>
<dbReference type="GO" id="GO:0005634">
    <property type="term" value="C:nucleus"/>
    <property type="evidence" value="ECO:0007669"/>
    <property type="project" value="TreeGrafter"/>
</dbReference>
<proteinExistence type="inferred from homology"/>
<evidence type="ECO:0000259" key="6">
    <source>
        <dbReference type="PROSITE" id="PS50600"/>
    </source>
</evidence>